<dbReference type="Pfam" id="PF00144">
    <property type="entry name" value="Beta-lactamase"/>
    <property type="match status" value="1"/>
</dbReference>
<dbReference type="Proteomes" id="UP001224845">
    <property type="component" value="Unassembled WGS sequence"/>
</dbReference>
<dbReference type="GO" id="GO:0019875">
    <property type="term" value="F:6-aminohexanoate-dimer hydrolase activity"/>
    <property type="evidence" value="ECO:0007669"/>
    <property type="project" value="UniProtKB-EC"/>
</dbReference>
<evidence type="ECO:0000313" key="4">
    <source>
        <dbReference type="Proteomes" id="UP001224845"/>
    </source>
</evidence>
<keyword evidence="1" id="KW-0732">Signal</keyword>
<dbReference type="PANTHER" id="PTHR43283">
    <property type="entry name" value="BETA-LACTAMASE-RELATED"/>
    <property type="match status" value="1"/>
</dbReference>
<dbReference type="EMBL" id="JAUSRV010000009">
    <property type="protein sequence ID" value="MDP9972482.1"/>
    <property type="molecule type" value="Genomic_DNA"/>
</dbReference>
<accession>A0AAW8EIL6</accession>
<dbReference type="RefSeq" id="WP_307595039.1">
    <property type="nucleotide sequence ID" value="NZ_CAXUQQ020000001.1"/>
</dbReference>
<evidence type="ECO:0000259" key="2">
    <source>
        <dbReference type="Pfam" id="PF00144"/>
    </source>
</evidence>
<proteinExistence type="predicted"/>
<dbReference type="Gene3D" id="3.40.710.10">
    <property type="entry name" value="DD-peptidase/beta-lactamase superfamily"/>
    <property type="match status" value="1"/>
</dbReference>
<sequence length="444" mass="48226">MMTIHFKRTALAAVFALLAVNTTTSLAQAPATSPPDPAATSVEAMGWMKGFPPPPDRLITFDDPAGGVFPRTRWSFSHVRETVPTANVWRGSGTPSPLPAAPRSDLEAVTFKPLGSEETLSFGQMIPRTYTDGILVLHRGRVVYEKYFGALTPERPHIAMSVTKSFVGTLAAILADEGRLDPSAPVTRYLPELKDTAYGDATVRQVMDMTIGVHYSENYADPKAEIWDYARAGGMLAQGPNYTGPKSFYEFLATLKKEGAHDAAFAYKTVNAEVLAWILRRASGQSLADLLSEKIWRRIGAEQDAYFMVDRIGTESGGGGLNTVLRDLARFGETMRNGGRAPNGQQAIPKAVVEDIARGADPAKFAKAGYALLPGWSYRNMWWVTHNPHGAYMARGIHGQSIYVDPKAEMVIVRYAAHPVAASAGNDPLTLPAFQAVAEALMRP</sequence>
<dbReference type="PANTHER" id="PTHR43283:SF7">
    <property type="entry name" value="BETA-LACTAMASE-RELATED DOMAIN-CONTAINING PROTEIN"/>
    <property type="match status" value="1"/>
</dbReference>
<evidence type="ECO:0000256" key="1">
    <source>
        <dbReference type="SAM" id="SignalP"/>
    </source>
</evidence>
<reference evidence="3" key="1">
    <citation type="submission" date="2023-07" db="EMBL/GenBank/DDBJ databases">
        <title>Sorghum-associated microbial communities from plants grown in Nebraska, USA.</title>
        <authorList>
            <person name="Schachtman D."/>
        </authorList>
    </citation>
    <scope>NUCLEOTIDE SEQUENCE</scope>
    <source>
        <strain evidence="3">DS3315</strain>
    </source>
</reference>
<protein>
    <submittedName>
        <fullName evidence="3">CubicO group peptidase (Beta-lactamase class C family)</fullName>
        <ecNumber evidence="3">3.5.1.46</ecNumber>
    </submittedName>
</protein>
<dbReference type="InterPro" id="IPR001466">
    <property type="entry name" value="Beta-lactam-related"/>
</dbReference>
<keyword evidence="3" id="KW-0378">Hydrolase</keyword>
<dbReference type="SUPFAM" id="SSF56601">
    <property type="entry name" value="beta-lactamase/transpeptidase-like"/>
    <property type="match status" value="1"/>
</dbReference>
<name>A0AAW8EIL6_VARPD</name>
<feature type="chain" id="PRO_5043734508" evidence="1">
    <location>
        <begin position="28"/>
        <end position="444"/>
    </location>
</feature>
<evidence type="ECO:0000313" key="3">
    <source>
        <dbReference type="EMBL" id="MDP9972482.1"/>
    </source>
</evidence>
<organism evidence="3 4">
    <name type="scientific">Variovorax paradoxus</name>
    <dbReference type="NCBI Taxonomy" id="34073"/>
    <lineage>
        <taxon>Bacteria</taxon>
        <taxon>Pseudomonadati</taxon>
        <taxon>Pseudomonadota</taxon>
        <taxon>Betaproteobacteria</taxon>
        <taxon>Burkholderiales</taxon>
        <taxon>Comamonadaceae</taxon>
        <taxon>Variovorax</taxon>
    </lineage>
</organism>
<gene>
    <name evidence="3" type="ORF">J2W39_003724</name>
</gene>
<comment type="caution">
    <text evidence="3">The sequence shown here is derived from an EMBL/GenBank/DDBJ whole genome shotgun (WGS) entry which is preliminary data.</text>
</comment>
<dbReference type="AlphaFoldDB" id="A0AAW8EIL6"/>
<dbReference type="InterPro" id="IPR012338">
    <property type="entry name" value="Beta-lactam/transpept-like"/>
</dbReference>
<feature type="signal peptide" evidence="1">
    <location>
        <begin position="1"/>
        <end position="27"/>
    </location>
</feature>
<dbReference type="InterPro" id="IPR050789">
    <property type="entry name" value="Diverse_Enzym_Activities"/>
</dbReference>
<dbReference type="EC" id="3.5.1.46" evidence="3"/>
<feature type="domain" description="Beta-lactamase-related" evidence="2">
    <location>
        <begin position="134"/>
        <end position="418"/>
    </location>
</feature>